<dbReference type="GO" id="GO:0008483">
    <property type="term" value="F:transaminase activity"/>
    <property type="evidence" value="ECO:0007669"/>
    <property type="project" value="UniProtKB-KW"/>
</dbReference>
<dbReference type="Gene3D" id="3.40.640.10">
    <property type="entry name" value="Type I PLP-dependent aspartate aminotransferase-like (Major domain)"/>
    <property type="match status" value="1"/>
</dbReference>
<evidence type="ECO:0000256" key="3">
    <source>
        <dbReference type="ARBA" id="ARBA00022793"/>
    </source>
</evidence>
<dbReference type="InterPro" id="IPR015424">
    <property type="entry name" value="PyrdxlP-dep_Trfase"/>
</dbReference>
<gene>
    <name evidence="8" type="ORF">H9698_05020</name>
</gene>
<dbReference type="Pfam" id="PF03711">
    <property type="entry name" value="OKR_DC_1_C"/>
    <property type="match status" value="1"/>
</dbReference>
<evidence type="ECO:0000313" key="8">
    <source>
        <dbReference type="EMBL" id="HJC72139.1"/>
    </source>
</evidence>
<feature type="domain" description="Orn/Lys/Arg decarboxylases family 1 pyridoxal-P attachment site" evidence="6">
    <location>
        <begin position="9"/>
        <end position="323"/>
    </location>
</feature>
<keyword evidence="5" id="KW-0456">Lyase</keyword>
<sequence length="486" mass="53331">MKNQPIESLLQMLSEYADTDTLALHMPGHKRKIEQAEYLKLLAAHLDITEIPGFDDLHDADGILKNSMELAARLWKSERCFYSANGSTGGILAAIRAATADGDEVLAARNCHKSVYHAIELCRLHPHYLVPAQDKLFGICGSVTPEQVEQALCDFPRARAVIVTSPTYEGVISDIRGICKVAHARGVAVIVDEAHGAHFNVLSGFEHGAVAAGADVVIHSLHKVLPSLTQTAAVHFQGTLVHQNELARQMALFQTSSPSYLLMASIDSCVRWLSAERETLASSWNNALLAFDEEILSLKKLSVLGHGALWQTKSACFWNLDPGKLVVNTSKTHWSGVELAQRLRQDYQIETEMSQPGYLVAMTSCCDTKEDLLRFARALCELDEQAISAEPKPFFAIPKLPDRKVLPQTAQRADIEILPLRQAVNRVSTGYVWAYPPGIPLLVPGEVIELQIIDALEELNKSGVHLCGLQGEENSLIQAVENAQAL</sequence>
<dbReference type="PANTHER" id="PTHR43277:SF4">
    <property type="entry name" value="ARGININE DECARBOXYLASE"/>
    <property type="match status" value="1"/>
</dbReference>
<dbReference type="Pfam" id="PF01276">
    <property type="entry name" value="OKR_DC_1"/>
    <property type="match status" value="1"/>
</dbReference>
<keyword evidence="3" id="KW-0210">Decarboxylase</keyword>
<evidence type="ECO:0000256" key="5">
    <source>
        <dbReference type="ARBA" id="ARBA00023239"/>
    </source>
</evidence>
<dbReference type="InterPro" id="IPR008286">
    <property type="entry name" value="Prn/Lys/Arg_de-COase_C"/>
</dbReference>
<reference evidence="8" key="1">
    <citation type="journal article" date="2021" name="PeerJ">
        <title>Extensive microbial diversity within the chicken gut microbiome revealed by metagenomics and culture.</title>
        <authorList>
            <person name="Gilroy R."/>
            <person name="Ravi A."/>
            <person name="Getino M."/>
            <person name="Pursley I."/>
            <person name="Horton D.L."/>
            <person name="Alikhan N.F."/>
            <person name="Baker D."/>
            <person name="Gharbi K."/>
            <person name="Hall N."/>
            <person name="Watson M."/>
            <person name="Adriaenssens E.M."/>
            <person name="Foster-Nyarko E."/>
            <person name="Jarju S."/>
            <person name="Secka A."/>
            <person name="Antonio M."/>
            <person name="Oren A."/>
            <person name="Chaudhuri R.R."/>
            <person name="La Ragione R."/>
            <person name="Hildebrand F."/>
            <person name="Pallen M.J."/>
        </authorList>
    </citation>
    <scope>NUCLEOTIDE SEQUENCE</scope>
    <source>
        <strain evidence="8">5933</strain>
    </source>
</reference>
<feature type="domain" description="Orn/Lys/Arg decarboxylase C-terminal" evidence="7">
    <location>
        <begin position="407"/>
        <end position="471"/>
    </location>
</feature>
<evidence type="ECO:0000259" key="6">
    <source>
        <dbReference type="Pfam" id="PF01276"/>
    </source>
</evidence>
<dbReference type="SUPFAM" id="SSF53383">
    <property type="entry name" value="PLP-dependent transferases"/>
    <property type="match status" value="1"/>
</dbReference>
<dbReference type="AlphaFoldDB" id="A0A9D2Q536"/>
<reference evidence="8" key="2">
    <citation type="submission" date="2021-04" db="EMBL/GenBank/DDBJ databases">
        <authorList>
            <person name="Gilroy R."/>
        </authorList>
    </citation>
    <scope>NUCLEOTIDE SEQUENCE</scope>
    <source>
        <strain evidence="8">5933</strain>
    </source>
</reference>
<protein>
    <submittedName>
        <fullName evidence="8">Aminotransferase class I/II-fold pyridoxal phosphate-dependent enzyme</fullName>
    </submittedName>
</protein>
<evidence type="ECO:0000256" key="1">
    <source>
        <dbReference type="ARBA" id="ARBA00001933"/>
    </source>
</evidence>
<dbReference type="SUPFAM" id="SSF55904">
    <property type="entry name" value="Ornithine decarboxylase C-terminal domain"/>
    <property type="match status" value="1"/>
</dbReference>
<name>A0A9D2Q536_9FIRM</name>
<dbReference type="Gene3D" id="3.90.100.10">
    <property type="entry name" value="Orn/Lys/Arg decarboxylase, C-terminal domain"/>
    <property type="match status" value="1"/>
</dbReference>
<keyword evidence="8" id="KW-0808">Transferase</keyword>
<dbReference type="GO" id="GO:0016831">
    <property type="term" value="F:carboxy-lyase activity"/>
    <property type="evidence" value="ECO:0007669"/>
    <property type="project" value="UniProtKB-KW"/>
</dbReference>
<dbReference type="PANTHER" id="PTHR43277">
    <property type="entry name" value="ARGININE DECARBOXYLASE"/>
    <property type="match status" value="1"/>
</dbReference>
<dbReference type="InterPro" id="IPR036633">
    <property type="entry name" value="Prn/Lys/Arg_de-COase_C_sf"/>
</dbReference>
<organism evidence="8 9">
    <name type="scientific">Candidatus Ruthenibacterium merdavium</name>
    <dbReference type="NCBI Taxonomy" id="2838752"/>
    <lineage>
        <taxon>Bacteria</taxon>
        <taxon>Bacillati</taxon>
        <taxon>Bacillota</taxon>
        <taxon>Clostridia</taxon>
        <taxon>Eubacteriales</taxon>
        <taxon>Oscillospiraceae</taxon>
        <taxon>Ruthenibacterium</taxon>
    </lineage>
</organism>
<dbReference type="EMBL" id="DWWA01000024">
    <property type="protein sequence ID" value="HJC72139.1"/>
    <property type="molecule type" value="Genomic_DNA"/>
</dbReference>
<dbReference type="InterPro" id="IPR015421">
    <property type="entry name" value="PyrdxlP-dep_Trfase_major"/>
</dbReference>
<comment type="caution">
    <text evidence="8">The sequence shown here is derived from an EMBL/GenBank/DDBJ whole genome shotgun (WGS) entry which is preliminary data.</text>
</comment>
<comment type="cofactor">
    <cofactor evidence="1">
        <name>pyridoxal 5'-phosphate</name>
        <dbReference type="ChEBI" id="CHEBI:597326"/>
    </cofactor>
</comment>
<evidence type="ECO:0000256" key="2">
    <source>
        <dbReference type="ARBA" id="ARBA00010671"/>
    </source>
</evidence>
<evidence type="ECO:0000259" key="7">
    <source>
        <dbReference type="Pfam" id="PF03711"/>
    </source>
</evidence>
<evidence type="ECO:0000313" key="9">
    <source>
        <dbReference type="Proteomes" id="UP000823918"/>
    </source>
</evidence>
<dbReference type="InterPro" id="IPR052357">
    <property type="entry name" value="Orn_Lys_Arg_decarboxylase-I"/>
</dbReference>
<dbReference type="InterPro" id="IPR000310">
    <property type="entry name" value="Orn/Lys/Arg_deCO2ase_major_dom"/>
</dbReference>
<comment type="similarity">
    <text evidence="2">Belongs to the Orn/Lys/Arg decarboxylase class-I family.</text>
</comment>
<keyword evidence="4" id="KW-0663">Pyridoxal phosphate</keyword>
<dbReference type="Proteomes" id="UP000823918">
    <property type="component" value="Unassembled WGS sequence"/>
</dbReference>
<proteinExistence type="inferred from homology"/>
<evidence type="ECO:0000256" key="4">
    <source>
        <dbReference type="ARBA" id="ARBA00022898"/>
    </source>
</evidence>
<accession>A0A9D2Q536</accession>
<keyword evidence="8" id="KW-0032">Aminotransferase</keyword>